<dbReference type="AlphaFoldDB" id="B0D6E7"/>
<keyword evidence="2" id="KW-1185">Reference proteome</keyword>
<protein>
    <submittedName>
        <fullName evidence="1">Predicted protein</fullName>
    </submittedName>
</protein>
<dbReference type="GeneID" id="6074923"/>
<organism evidence="2">
    <name type="scientific">Laccaria bicolor (strain S238N-H82 / ATCC MYA-4686)</name>
    <name type="common">Bicoloured deceiver</name>
    <name type="synonym">Laccaria laccata var. bicolor</name>
    <dbReference type="NCBI Taxonomy" id="486041"/>
    <lineage>
        <taxon>Eukaryota</taxon>
        <taxon>Fungi</taxon>
        <taxon>Dikarya</taxon>
        <taxon>Basidiomycota</taxon>
        <taxon>Agaricomycotina</taxon>
        <taxon>Agaricomycetes</taxon>
        <taxon>Agaricomycetidae</taxon>
        <taxon>Agaricales</taxon>
        <taxon>Agaricineae</taxon>
        <taxon>Hydnangiaceae</taxon>
        <taxon>Laccaria</taxon>
    </lineage>
</organism>
<reference evidence="1 2" key="1">
    <citation type="journal article" date="2008" name="Nature">
        <title>The genome of Laccaria bicolor provides insights into mycorrhizal symbiosis.</title>
        <authorList>
            <person name="Martin F."/>
            <person name="Aerts A."/>
            <person name="Ahren D."/>
            <person name="Brun A."/>
            <person name="Danchin E.G.J."/>
            <person name="Duchaussoy F."/>
            <person name="Gibon J."/>
            <person name="Kohler A."/>
            <person name="Lindquist E."/>
            <person name="Pereda V."/>
            <person name="Salamov A."/>
            <person name="Shapiro H.J."/>
            <person name="Wuyts J."/>
            <person name="Blaudez D."/>
            <person name="Buee M."/>
            <person name="Brokstein P."/>
            <person name="Canbaeck B."/>
            <person name="Cohen D."/>
            <person name="Courty P.E."/>
            <person name="Coutinho P.M."/>
            <person name="Delaruelle C."/>
            <person name="Detter J.C."/>
            <person name="Deveau A."/>
            <person name="DiFazio S."/>
            <person name="Duplessis S."/>
            <person name="Fraissinet-Tachet L."/>
            <person name="Lucic E."/>
            <person name="Frey-Klett P."/>
            <person name="Fourrey C."/>
            <person name="Feussner I."/>
            <person name="Gay G."/>
            <person name="Grimwood J."/>
            <person name="Hoegger P.J."/>
            <person name="Jain P."/>
            <person name="Kilaru S."/>
            <person name="Labbe J."/>
            <person name="Lin Y.C."/>
            <person name="Legue V."/>
            <person name="Le Tacon F."/>
            <person name="Marmeisse R."/>
            <person name="Melayah D."/>
            <person name="Montanini B."/>
            <person name="Muratet M."/>
            <person name="Nehls U."/>
            <person name="Niculita-Hirzel H."/>
            <person name="Oudot-Le Secq M.P."/>
            <person name="Peter M."/>
            <person name="Quesneville H."/>
            <person name="Rajashekar B."/>
            <person name="Reich M."/>
            <person name="Rouhier N."/>
            <person name="Schmutz J."/>
            <person name="Yin T."/>
            <person name="Chalot M."/>
            <person name="Henrissat B."/>
            <person name="Kuees U."/>
            <person name="Lucas S."/>
            <person name="Van de Peer Y."/>
            <person name="Podila G.K."/>
            <person name="Polle A."/>
            <person name="Pukkila P.J."/>
            <person name="Richardson P.M."/>
            <person name="Rouze P."/>
            <person name="Sanders I.R."/>
            <person name="Stajich J.E."/>
            <person name="Tunlid A."/>
            <person name="Tuskan G."/>
            <person name="Grigoriev I.V."/>
        </authorList>
    </citation>
    <scope>NUCLEOTIDE SEQUENCE [LARGE SCALE GENOMIC DNA]</scope>
    <source>
        <strain evidence="2">S238N-H82 / ATCC MYA-4686</strain>
    </source>
</reference>
<sequence>MSIPAGVYRIARWGSHEHGQVLTLKDDRITVLPPGGAPERAQEWRVETVGGGGVAIQIPANIFPSRSLSYEGEAEKGKRIIPGPLNDFPTRKWLIERAPQLPLPVPYFIRVPDKDLIIVVSPADIFPPELILGASNLSLQNAWTFELVRHE</sequence>
<proteinExistence type="predicted"/>
<accession>B0D6E7</accession>
<dbReference type="EMBL" id="DS547098">
    <property type="protein sequence ID" value="EDR10176.1"/>
    <property type="molecule type" value="Genomic_DNA"/>
</dbReference>
<dbReference type="InParanoid" id="B0D6E7"/>
<dbReference type="OrthoDB" id="2131701at2759"/>
<evidence type="ECO:0000313" key="2">
    <source>
        <dbReference type="Proteomes" id="UP000001194"/>
    </source>
</evidence>
<dbReference type="Proteomes" id="UP000001194">
    <property type="component" value="Unassembled WGS sequence"/>
</dbReference>
<evidence type="ECO:0000313" key="1">
    <source>
        <dbReference type="EMBL" id="EDR10176.1"/>
    </source>
</evidence>
<dbReference type="RefSeq" id="XP_001879561.1">
    <property type="nucleotide sequence ID" value="XM_001879526.1"/>
</dbReference>
<dbReference type="HOGENOM" id="CLU_1731751_0_0_1"/>
<name>B0D6E7_LACBS</name>
<dbReference type="KEGG" id="lbc:LACBIDRAFT_293765"/>
<gene>
    <name evidence="1" type="ORF">LACBIDRAFT_293765</name>
</gene>